<dbReference type="RefSeq" id="WP_345227041.1">
    <property type="nucleotide sequence ID" value="NZ_BAABHA010000015.1"/>
</dbReference>
<feature type="chain" id="PRO_5046257110" evidence="1">
    <location>
        <begin position="21"/>
        <end position="523"/>
    </location>
</feature>
<accession>A0ABP8JHG8</accession>
<reference evidence="3" key="1">
    <citation type="journal article" date="2019" name="Int. J. Syst. Evol. Microbiol.">
        <title>The Global Catalogue of Microorganisms (GCM) 10K type strain sequencing project: providing services to taxonomists for standard genome sequencing and annotation.</title>
        <authorList>
            <consortium name="The Broad Institute Genomics Platform"/>
            <consortium name="The Broad Institute Genome Sequencing Center for Infectious Disease"/>
            <person name="Wu L."/>
            <person name="Ma J."/>
        </authorList>
    </citation>
    <scope>NUCLEOTIDE SEQUENCE [LARGE SCALE GENOMIC DNA]</scope>
    <source>
        <strain evidence="3">JCM 17924</strain>
    </source>
</reference>
<organism evidence="2 3">
    <name type="scientific">Hymenobacter koreensis</name>
    <dbReference type="NCBI Taxonomy" id="1084523"/>
    <lineage>
        <taxon>Bacteria</taxon>
        <taxon>Pseudomonadati</taxon>
        <taxon>Bacteroidota</taxon>
        <taxon>Cytophagia</taxon>
        <taxon>Cytophagales</taxon>
        <taxon>Hymenobacteraceae</taxon>
        <taxon>Hymenobacter</taxon>
    </lineage>
</organism>
<evidence type="ECO:0000313" key="3">
    <source>
        <dbReference type="Proteomes" id="UP001500454"/>
    </source>
</evidence>
<dbReference type="PROSITE" id="PS51257">
    <property type="entry name" value="PROKAR_LIPOPROTEIN"/>
    <property type="match status" value="1"/>
</dbReference>
<name>A0ABP8JHG8_9BACT</name>
<sequence length="523" mass="57153">MFNPRTLLFAAALLGASACAAQSIPESPAVNRWQIGLRAGLSLARASVYGTTPAPNVRYASRLQSGFAPAVVVQRQLGQRTFGRATFSTLALPAGLEARVGGPRYSSSSGYGFGRAKAPRLHLEAGYRLPLGQAARTRLLAAVGTGVVVGGPRNQNSLDAGPADSASFYTNFPVRLRYVRSELRRVNAVVPGLSGRLGLEREMRWRDVIGLEVGTYYGLLPLYRTRHELELIDETTAPATRTALQAATNTHGSFVEVGLSYRWQPGKRAAGLTPLPRTRTPWQPLPGRGLYTSVGMHLFAHLARARRTGFNQTRTLVSLVQPGTLARLGYQWPNRWLVEAGVQTGFVPLVYTYDVSIPAPAVVGASGRWGRADVLNNNQRNRPGHRAALLQAGRRWALRPHRVYAAAKAGVQALRYTGRTTASYSRTYYGTNASEYSPLQFAYETPARWRLLACAEAEAEVRISRRTLLGLHTGYALRPVGRAGADRLTISWQRNGQPEPAVEVVSRMAHFTGGLQLRRVLHL</sequence>
<protein>
    <submittedName>
        <fullName evidence="2">Uncharacterized protein</fullName>
    </submittedName>
</protein>
<comment type="caution">
    <text evidence="2">The sequence shown here is derived from an EMBL/GenBank/DDBJ whole genome shotgun (WGS) entry which is preliminary data.</text>
</comment>
<gene>
    <name evidence="2" type="ORF">GCM10023186_39710</name>
</gene>
<evidence type="ECO:0000256" key="1">
    <source>
        <dbReference type="SAM" id="SignalP"/>
    </source>
</evidence>
<dbReference type="EMBL" id="BAABHA010000015">
    <property type="protein sequence ID" value="GAA4390942.1"/>
    <property type="molecule type" value="Genomic_DNA"/>
</dbReference>
<keyword evidence="1" id="KW-0732">Signal</keyword>
<feature type="signal peptide" evidence="1">
    <location>
        <begin position="1"/>
        <end position="20"/>
    </location>
</feature>
<evidence type="ECO:0000313" key="2">
    <source>
        <dbReference type="EMBL" id="GAA4390942.1"/>
    </source>
</evidence>
<dbReference type="Proteomes" id="UP001500454">
    <property type="component" value="Unassembled WGS sequence"/>
</dbReference>
<proteinExistence type="predicted"/>
<keyword evidence="3" id="KW-1185">Reference proteome</keyword>